<dbReference type="GO" id="GO:0006970">
    <property type="term" value="P:response to osmotic stress"/>
    <property type="evidence" value="ECO:0007669"/>
    <property type="project" value="UniProtKB-ARBA"/>
</dbReference>
<dbReference type="InterPro" id="IPR000644">
    <property type="entry name" value="CBS_dom"/>
</dbReference>
<dbReference type="SMART" id="SM00382">
    <property type="entry name" value="AAA"/>
    <property type="match status" value="1"/>
</dbReference>
<evidence type="ECO:0000259" key="9">
    <source>
        <dbReference type="PROSITE" id="PS50893"/>
    </source>
</evidence>
<evidence type="ECO:0000256" key="4">
    <source>
        <dbReference type="ARBA" id="ARBA00022741"/>
    </source>
</evidence>
<dbReference type="STRING" id="1120989.SAMN02745227_02039"/>
<dbReference type="FunFam" id="3.40.50.300:FF:000201">
    <property type="entry name" value="Glycine betaine/L-proline ABC transporter ATP-binding protein"/>
    <property type="match status" value="1"/>
</dbReference>
<comment type="subunit">
    <text evidence="8">The complex is probably composed of two ATP-binding proteins, two transmembrane proteins and a solute-binding protein.</text>
</comment>
<feature type="domain" description="CBS" evidence="10">
    <location>
        <begin position="334"/>
        <end position="388"/>
    </location>
</feature>
<comment type="subcellular location">
    <subcellularLocation>
        <location evidence="8">Cell inner membrane</location>
        <topology evidence="8">Peripheral membrane protein</topology>
    </subcellularLocation>
</comment>
<dbReference type="InterPro" id="IPR027417">
    <property type="entry name" value="P-loop_NTPase"/>
</dbReference>
<keyword evidence="12" id="KW-1185">Reference proteome</keyword>
<evidence type="ECO:0000256" key="7">
    <source>
        <dbReference type="PROSITE-ProRule" id="PRU00703"/>
    </source>
</evidence>
<evidence type="ECO:0000313" key="11">
    <source>
        <dbReference type="EMBL" id="SHK31994.1"/>
    </source>
</evidence>
<dbReference type="InterPro" id="IPR003593">
    <property type="entry name" value="AAA+_ATPase"/>
</dbReference>
<evidence type="ECO:0000256" key="3">
    <source>
        <dbReference type="ARBA" id="ARBA00022737"/>
    </source>
</evidence>
<dbReference type="PANTHER" id="PTHR43117:SF4">
    <property type="entry name" value="OSMOPROTECTANT IMPORT ATP-BINDING PROTEIN OSMV"/>
    <property type="match status" value="1"/>
</dbReference>
<organism evidence="11 12">
    <name type="scientific">Anaerobranca californiensis DSM 14826</name>
    <dbReference type="NCBI Taxonomy" id="1120989"/>
    <lineage>
        <taxon>Bacteria</taxon>
        <taxon>Bacillati</taxon>
        <taxon>Bacillota</taxon>
        <taxon>Clostridia</taxon>
        <taxon>Eubacteriales</taxon>
        <taxon>Proteinivoracaceae</taxon>
        <taxon>Anaerobranca</taxon>
    </lineage>
</organism>
<dbReference type="Gene3D" id="3.40.50.300">
    <property type="entry name" value="P-loop containing nucleotide triphosphate hydrolases"/>
    <property type="match status" value="1"/>
</dbReference>
<dbReference type="PANTHER" id="PTHR43117">
    <property type="entry name" value="OSMOPROTECTANT IMPORT ATP-BINDING PROTEIN OSMV"/>
    <property type="match status" value="1"/>
</dbReference>
<comment type="similarity">
    <text evidence="1 8">Belongs to the ABC transporter superfamily.</text>
</comment>
<dbReference type="Pfam" id="PF00005">
    <property type="entry name" value="ABC_tran"/>
    <property type="match status" value="1"/>
</dbReference>
<dbReference type="GO" id="GO:0015418">
    <property type="term" value="F:ABC-type quaternary ammonium compound transporting activity"/>
    <property type="evidence" value="ECO:0007669"/>
    <property type="project" value="UniProtKB-EC"/>
</dbReference>
<dbReference type="PROSITE" id="PS50893">
    <property type="entry name" value="ABC_TRANSPORTER_2"/>
    <property type="match status" value="1"/>
</dbReference>
<dbReference type="EMBL" id="FRAI01000032">
    <property type="protein sequence ID" value="SHK31994.1"/>
    <property type="molecule type" value="Genomic_DNA"/>
</dbReference>
<dbReference type="Proteomes" id="UP000243547">
    <property type="component" value="Unassembled WGS sequence"/>
</dbReference>
<keyword evidence="8" id="KW-1003">Cell membrane</keyword>
<reference evidence="12" key="1">
    <citation type="submission" date="2016-11" db="EMBL/GenBank/DDBJ databases">
        <authorList>
            <person name="Varghese N."/>
            <person name="Submissions S."/>
        </authorList>
    </citation>
    <scope>NUCLEOTIDE SEQUENCE [LARGE SCALE GENOMIC DNA]</scope>
    <source>
        <strain evidence="12">DSM 14826</strain>
    </source>
</reference>
<keyword evidence="8" id="KW-0472">Membrane</keyword>
<evidence type="ECO:0000313" key="12">
    <source>
        <dbReference type="Proteomes" id="UP000243547"/>
    </source>
</evidence>
<dbReference type="GO" id="GO:0005886">
    <property type="term" value="C:plasma membrane"/>
    <property type="evidence" value="ECO:0007669"/>
    <property type="project" value="UniProtKB-SubCell"/>
</dbReference>
<dbReference type="Pfam" id="PF00571">
    <property type="entry name" value="CBS"/>
    <property type="match status" value="1"/>
</dbReference>
<dbReference type="SMART" id="SM00116">
    <property type="entry name" value="CBS"/>
    <property type="match status" value="1"/>
</dbReference>
<dbReference type="GO" id="GO:0016887">
    <property type="term" value="F:ATP hydrolysis activity"/>
    <property type="evidence" value="ECO:0007669"/>
    <property type="project" value="UniProtKB-UniRule"/>
</dbReference>
<name>A0A1M6RHT9_9FIRM</name>
<gene>
    <name evidence="11" type="ORF">SAMN02745227_02039</name>
</gene>
<accession>A0A1M6RHT9</accession>
<protein>
    <recommendedName>
        <fullName evidence="8">Quaternary amine transport ATP-binding protein</fullName>
        <ecNumber evidence="8">7.6.2.9</ecNumber>
    </recommendedName>
</protein>
<keyword evidence="8" id="KW-0997">Cell inner membrane</keyword>
<keyword evidence="6 7" id="KW-0129">CBS domain</keyword>
<keyword evidence="3" id="KW-0677">Repeat</keyword>
<evidence type="ECO:0000259" key="10">
    <source>
        <dbReference type="PROSITE" id="PS51371"/>
    </source>
</evidence>
<dbReference type="GO" id="GO:0006865">
    <property type="term" value="P:amino acid transport"/>
    <property type="evidence" value="ECO:0007669"/>
    <property type="project" value="UniProtKB-UniRule"/>
</dbReference>
<dbReference type="InterPro" id="IPR046342">
    <property type="entry name" value="CBS_dom_sf"/>
</dbReference>
<evidence type="ECO:0000256" key="1">
    <source>
        <dbReference type="ARBA" id="ARBA00005417"/>
    </source>
</evidence>
<dbReference type="GO" id="GO:0005524">
    <property type="term" value="F:ATP binding"/>
    <property type="evidence" value="ECO:0007669"/>
    <property type="project" value="UniProtKB-UniRule"/>
</dbReference>
<dbReference type="SUPFAM" id="SSF52540">
    <property type="entry name" value="P-loop containing nucleoside triphosphate hydrolases"/>
    <property type="match status" value="1"/>
</dbReference>
<proteinExistence type="inferred from homology"/>
<dbReference type="PROSITE" id="PS51371">
    <property type="entry name" value="CBS"/>
    <property type="match status" value="1"/>
</dbReference>
<evidence type="ECO:0000256" key="2">
    <source>
        <dbReference type="ARBA" id="ARBA00022448"/>
    </source>
</evidence>
<dbReference type="InterPro" id="IPR017871">
    <property type="entry name" value="ABC_transporter-like_CS"/>
</dbReference>
<dbReference type="PROSITE" id="PS00211">
    <property type="entry name" value="ABC_TRANSPORTER_1"/>
    <property type="match status" value="1"/>
</dbReference>
<sequence>MIHQEYYVNINNVAMKGVMEMIRFENVSKVYEDGFEALKDISFEVKKGELLVLIGPSGCGKTTTMRMINRLIEPTKGKIYIDGEDIQKVNPVLLRRNIGYVIQSIGLFPHMTIGENVALVPKLKKMDSEKYEKRVDELLEMVGLSPKMYKNRYPNELSGGQQQRIGVIRALAADPDIILMDEPFSALDPISREQLQEELVNLQEEIKKTIVFVTHDMDEALKIADRICIMKDGEIVQIDSPENILRKPANEFVSDFIGKERLKNVKEFPEIEKIMSRAVKERADIGLAGALNTMVKNKVDTLVITEKGKYLGVAPLWNVQQNYERTDLTLKDVMKRDYPVAKIDQSVEDVVNIINTHGVSFVPIVDNENKVLGVVTRASLVKIMAELI</sequence>
<dbReference type="InterPro" id="IPR003439">
    <property type="entry name" value="ABC_transporter-like_ATP-bd"/>
</dbReference>
<dbReference type="SUPFAM" id="SSF54631">
    <property type="entry name" value="CBS-domain pair"/>
    <property type="match status" value="1"/>
</dbReference>
<dbReference type="EC" id="7.6.2.9" evidence="8"/>
<keyword evidence="5 8" id="KW-0067">ATP-binding</keyword>
<keyword evidence="4 8" id="KW-0547">Nucleotide-binding</keyword>
<comment type="catalytic activity">
    <reaction evidence="8">
        <text>a quaternary ammonium(out) + ATP + H2O = a quaternary ammonium(in) + ADP + phosphate + H(+)</text>
        <dbReference type="Rhea" id="RHEA:11036"/>
        <dbReference type="ChEBI" id="CHEBI:15377"/>
        <dbReference type="ChEBI" id="CHEBI:15378"/>
        <dbReference type="ChEBI" id="CHEBI:30616"/>
        <dbReference type="ChEBI" id="CHEBI:35267"/>
        <dbReference type="ChEBI" id="CHEBI:43474"/>
        <dbReference type="ChEBI" id="CHEBI:456216"/>
    </reaction>
</comment>
<dbReference type="CDD" id="cd03295">
    <property type="entry name" value="ABC_OpuCA_Osmoprotection"/>
    <property type="match status" value="1"/>
</dbReference>
<dbReference type="Gene3D" id="3.10.580.10">
    <property type="entry name" value="CBS-domain"/>
    <property type="match status" value="1"/>
</dbReference>
<evidence type="ECO:0000256" key="6">
    <source>
        <dbReference type="ARBA" id="ARBA00023122"/>
    </source>
</evidence>
<dbReference type="GO" id="GO:0031460">
    <property type="term" value="P:glycine betaine transport"/>
    <property type="evidence" value="ECO:0007669"/>
    <property type="project" value="InterPro"/>
</dbReference>
<dbReference type="AlphaFoldDB" id="A0A1M6RHT9"/>
<dbReference type="NCBIfam" id="TIGR01186">
    <property type="entry name" value="proV"/>
    <property type="match status" value="1"/>
</dbReference>
<keyword evidence="2 8" id="KW-0813">Transport</keyword>
<dbReference type="InterPro" id="IPR005892">
    <property type="entry name" value="Gly-betaine_transp_ATP-bd"/>
</dbReference>
<evidence type="ECO:0000256" key="8">
    <source>
        <dbReference type="RuleBase" id="RU369116"/>
    </source>
</evidence>
<evidence type="ECO:0000256" key="5">
    <source>
        <dbReference type="ARBA" id="ARBA00022840"/>
    </source>
</evidence>
<feature type="domain" description="ABC transporter" evidence="9">
    <location>
        <begin position="22"/>
        <end position="257"/>
    </location>
</feature>